<dbReference type="Proteomes" id="UP000003571">
    <property type="component" value="Unassembled WGS sequence"/>
</dbReference>
<dbReference type="PATRIC" id="fig|907348.3.peg.1570"/>
<dbReference type="SUPFAM" id="SSF50475">
    <property type="entry name" value="FMN-binding split barrel"/>
    <property type="match status" value="1"/>
</dbReference>
<evidence type="ECO:0000313" key="4">
    <source>
        <dbReference type="Proteomes" id="UP000003571"/>
    </source>
</evidence>
<dbReference type="Gene3D" id="2.30.110.10">
    <property type="entry name" value="Electron Transport, Fmn-binding Protein, Chain A"/>
    <property type="match status" value="1"/>
</dbReference>
<dbReference type="InterPro" id="IPR050268">
    <property type="entry name" value="NADH-dep_flavin_reductase"/>
</dbReference>
<protein>
    <submittedName>
        <fullName evidence="3">Flavin reductase domain protein FMN-binding</fullName>
    </submittedName>
</protein>
<organism evidence="3 4">
    <name type="scientific">Treponema saccharophilum DSM 2985</name>
    <dbReference type="NCBI Taxonomy" id="907348"/>
    <lineage>
        <taxon>Bacteria</taxon>
        <taxon>Pseudomonadati</taxon>
        <taxon>Spirochaetota</taxon>
        <taxon>Spirochaetia</taxon>
        <taxon>Spirochaetales</taxon>
        <taxon>Treponemataceae</taxon>
        <taxon>Treponema</taxon>
    </lineage>
</organism>
<keyword evidence="4" id="KW-1185">Reference proteome</keyword>
<dbReference type="eggNOG" id="COG1853">
    <property type="taxonomic scope" value="Bacteria"/>
</dbReference>
<dbReference type="InterPro" id="IPR012349">
    <property type="entry name" value="Split_barrel_FMN-bd"/>
</dbReference>
<keyword evidence="1" id="KW-0560">Oxidoreductase</keyword>
<dbReference type="SMART" id="SM00903">
    <property type="entry name" value="Flavin_Reduct"/>
    <property type="match status" value="1"/>
</dbReference>
<evidence type="ECO:0000313" key="3">
    <source>
        <dbReference type="EMBL" id="EIC01716.1"/>
    </source>
</evidence>
<dbReference type="STRING" id="907348.TresaDRAFT_1005"/>
<dbReference type="Gene3D" id="2.20.28.10">
    <property type="match status" value="1"/>
</dbReference>
<dbReference type="AlphaFoldDB" id="H7EKZ1"/>
<dbReference type="EMBL" id="AGRW01000047">
    <property type="protein sequence ID" value="EIC01716.1"/>
    <property type="molecule type" value="Genomic_DNA"/>
</dbReference>
<dbReference type="RefSeq" id="WP_002704444.1">
    <property type="nucleotide sequence ID" value="NZ_AGRW01000047.1"/>
</dbReference>
<dbReference type="GO" id="GO:0042602">
    <property type="term" value="F:riboflavin reductase (NADPH) activity"/>
    <property type="evidence" value="ECO:0007669"/>
    <property type="project" value="TreeGrafter"/>
</dbReference>
<dbReference type="Pfam" id="PF21349">
    <property type="entry name" value="RUBY_RBDX"/>
    <property type="match status" value="1"/>
</dbReference>
<evidence type="ECO:0000259" key="2">
    <source>
        <dbReference type="PROSITE" id="PS50903"/>
    </source>
</evidence>
<reference evidence="3 4" key="1">
    <citation type="submission" date="2011-09" db="EMBL/GenBank/DDBJ databases">
        <title>The draft genome of Treponema saccharophilum DSM 2985.</title>
        <authorList>
            <consortium name="US DOE Joint Genome Institute (JGI-PGF)"/>
            <person name="Lucas S."/>
            <person name="Copeland A."/>
            <person name="Lapidus A."/>
            <person name="Glavina del Rio T."/>
            <person name="Dalin E."/>
            <person name="Tice H."/>
            <person name="Bruce D."/>
            <person name="Goodwin L."/>
            <person name="Pitluck S."/>
            <person name="Peters L."/>
            <person name="Kyrpides N."/>
            <person name="Mavromatis K."/>
            <person name="Ivanova N."/>
            <person name="Markowitz V."/>
            <person name="Cheng J.-F."/>
            <person name="Hugenholtz P."/>
            <person name="Woyke T."/>
            <person name="Wu D."/>
            <person name="Gronow S."/>
            <person name="Wellnitz S."/>
            <person name="Brambilla E."/>
            <person name="Klenk H.-P."/>
            <person name="Eisen J.A."/>
        </authorList>
    </citation>
    <scope>NUCLEOTIDE SEQUENCE [LARGE SCALE GENOMIC DNA]</scope>
    <source>
        <strain evidence="3 4">DSM 2985</strain>
    </source>
</reference>
<dbReference type="PANTHER" id="PTHR30466:SF1">
    <property type="entry name" value="FMN REDUCTASE (NADH) RUTF"/>
    <property type="match status" value="1"/>
</dbReference>
<comment type="caution">
    <text evidence="3">The sequence shown here is derived from an EMBL/GenBank/DDBJ whole genome shotgun (WGS) entry which is preliminary data.</text>
</comment>
<accession>H7EKZ1</accession>
<evidence type="ECO:0000256" key="1">
    <source>
        <dbReference type="ARBA" id="ARBA00023002"/>
    </source>
</evidence>
<dbReference type="GO" id="GO:0010181">
    <property type="term" value="F:FMN binding"/>
    <property type="evidence" value="ECO:0007669"/>
    <property type="project" value="InterPro"/>
</dbReference>
<proteinExistence type="predicted"/>
<sequence length="208" mass="22601">MEKTALYSISSGVFLLGTRSGDGSKINGCITNTCFQTASNPTRLAVSVIKQNLTCRMIQESGVFALSVLDDSCSFGTISRFGYQSGRDADKFSGAEYALGANGCPFLLSETCAVLECRVLNEINLESHVLFVAEVCDAVTTGKNAPLTYARYQAEVKPKREGKAEGEKTIVGWRCRICGYEFKKPELPPGFECPICSHTAEDFEPIYG</sequence>
<dbReference type="CDD" id="cd00350">
    <property type="entry name" value="rubredoxin_like"/>
    <property type="match status" value="1"/>
</dbReference>
<dbReference type="Pfam" id="PF01613">
    <property type="entry name" value="Flavin_Reduct"/>
    <property type="match status" value="1"/>
</dbReference>
<dbReference type="GO" id="GO:0005506">
    <property type="term" value="F:iron ion binding"/>
    <property type="evidence" value="ECO:0007669"/>
    <property type="project" value="InterPro"/>
</dbReference>
<name>H7EKZ1_9SPIR</name>
<dbReference type="InterPro" id="IPR024934">
    <property type="entry name" value="Rubredoxin-like_dom"/>
</dbReference>
<feature type="domain" description="Rubredoxin-like" evidence="2">
    <location>
        <begin position="170"/>
        <end position="206"/>
    </location>
</feature>
<dbReference type="PROSITE" id="PS50903">
    <property type="entry name" value="RUBREDOXIN_LIKE"/>
    <property type="match status" value="1"/>
</dbReference>
<dbReference type="OrthoDB" id="9799749at2"/>
<dbReference type="PANTHER" id="PTHR30466">
    <property type="entry name" value="FLAVIN REDUCTASE"/>
    <property type="match status" value="1"/>
</dbReference>
<dbReference type="SUPFAM" id="SSF57802">
    <property type="entry name" value="Rubredoxin-like"/>
    <property type="match status" value="1"/>
</dbReference>
<dbReference type="InterPro" id="IPR048574">
    <property type="entry name" value="RUBY_RBDX"/>
</dbReference>
<gene>
    <name evidence="3" type="ORF">TresaDRAFT_1005</name>
</gene>
<dbReference type="InterPro" id="IPR002563">
    <property type="entry name" value="Flavin_Rdtase-like_dom"/>
</dbReference>